<name>A0A831X7Z8_9BACT</name>
<reference evidence="2" key="1">
    <citation type="journal article" date="2020" name="mSystems">
        <title>Genome- and Community-Level Interaction Insights into Carbon Utilization and Element Cycling Functions of Hydrothermarchaeota in Hydrothermal Sediment.</title>
        <authorList>
            <person name="Zhou Z."/>
            <person name="Liu Y."/>
            <person name="Xu W."/>
            <person name="Pan J."/>
            <person name="Luo Z.H."/>
            <person name="Li M."/>
        </authorList>
    </citation>
    <scope>NUCLEOTIDE SEQUENCE [LARGE SCALE GENOMIC DNA]</scope>
    <source>
        <strain evidence="2">SpSt-210</strain>
    </source>
</reference>
<protein>
    <submittedName>
        <fullName evidence="2">Uncharacterized protein</fullName>
    </submittedName>
</protein>
<evidence type="ECO:0000256" key="1">
    <source>
        <dbReference type="SAM" id="Phobius"/>
    </source>
</evidence>
<dbReference type="EMBL" id="DSIY01000105">
    <property type="protein sequence ID" value="HEG90700.1"/>
    <property type="molecule type" value="Genomic_DNA"/>
</dbReference>
<sequence length="116" mass="12270">MAGKPVQSKTSPANPDIQQEIGLHMDALRELGPGYSDAVAASLLERLEPLIEAKVEERLAQRGTPGRLDQRQVGALAITLGLAIPLTAIAGGIAGLTGIAVVWAAILFILWRLRVL</sequence>
<accession>A0A831X7Z8</accession>
<dbReference type="AlphaFoldDB" id="A0A831X7Z8"/>
<gene>
    <name evidence="2" type="ORF">ENP34_04540</name>
</gene>
<proteinExistence type="predicted"/>
<keyword evidence="1" id="KW-0472">Membrane</keyword>
<feature type="transmembrane region" description="Helical" evidence="1">
    <location>
        <begin position="96"/>
        <end position="113"/>
    </location>
</feature>
<organism evidence="2">
    <name type="scientific">Thermorudis peleae</name>
    <dbReference type="NCBI Taxonomy" id="1382356"/>
    <lineage>
        <taxon>Bacteria</taxon>
        <taxon>Pseudomonadati</taxon>
        <taxon>Thermomicrobiota</taxon>
        <taxon>Thermomicrobia</taxon>
        <taxon>Thermomicrobia incertae sedis</taxon>
        <taxon>Thermorudis</taxon>
    </lineage>
</organism>
<evidence type="ECO:0000313" key="2">
    <source>
        <dbReference type="EMBL" id="HEG90700.1"/>
    </source>
</evidence>
<comment type="caution">
    <text evidence="2">The sequence shown here is derived from an EMBL/GenBank/DDBJ whole genome shotgun (WGS) entry which is preliminary data.</text>
</comment>
<keyword evidence="1" id="KW-0812">Transmembrane</keyword>
<keyword evidence="1" id="KW-1133">Transmembrane helix</keyword>